<feature type="transmembrane region" description="Helical" evidence="2">
    <location>
        <begin position="340"/>
        <end position="362"/>
    </location>
</feature>
<feature type="region of interest" description="Disordered" evidence="1">
    <location>
        <begin position="83"/>
        <end position="171"/>
    </location>
</feature>
<protein>
    <recommendedName>
        <fullName evidence="5">Integral membrane protein</fullName>
    </recommendedName>
</protein>
<evidence type="ECO:0000256" key="2">
    <source>
        <dbReference type="SAM" id="Phobius"/>
    </source>
</evidence>
<keyword evidence="2" id="KW-0472">Membrane</keyword>
<dbReference type="EMBL" id="JBHEZY010000009">
    <property type="protein sequence ID" value="MFC1433397.1"/>
    <property type="molecule type" value="Genomic_DNA"/>
</dbReference>
<evidence type="ECO:0000313" key="3">
    <source>
        <dbReference type="EMBL" id="MFC1433397.1"/>
    </source>
</evidence>
<dbReference type="Proteomes" id="UP001592530">
    <property type="component" value="Unassembled WGS sequence"/>
</dbReference>
<comment type="caution">
    <text evidence="3">The sequence shown here is derived from an EMBL/GenBank/DDBJ whole genome shotgun (WGS) entry which is preliminary data.</text>
</comment>
<reference evidence="3 4" key="1">
    <citation type="submission" date="2024-09" db="EMBL/GenBank/DDBJ databases">
        <authorList>
            <person name="Lee S.D."/>
        </authorList>
    </citation>
    <scope>NUCLEOTIDE SEQUENCE [LARGE SCALE GENOMIC DNA]</scope>
    <source>
        <strain evidence="3 4">N1-3</strain>
    </source>
</reference>
<feature type="compositionally biased region" description="Low complexity" evidence="1">
    <location>
        <begin position="216"/>
        <end position="227"/>
    </location>
</feature>
<name>A0ABV6X5E7_9ACTN</name>
<proteinExistence type="predicted"/>
<evidence type="ECO:0008006" key="5">
    <source>
        <dbReference type="Google" id="ProtNLM"/>
    </source>
</evidence>
<keyword evidence="2" id="KW-0812">Transmembrane</keyword>
<dbReference type="RefSeq" id="WP_380555487.1">
    <property type="nucleotide sequence ID" value="NZ_JBHEZY010000009.1"/>
</dbReference>
<accession>A0ABV6X5E7</accession>
<feature type="transmembrane region" description="Helical" evidence="2">
    <location>
        <begin position="302"/>
        <end position="320"/>
    </location>
</feature>
<evidence type="ECO:0000256" key="1">
    <source>
        <dbReference type="SAM" id="MobiDB-lite"/>
    </source>
</evidence>
<feature type="compositionally biased region" description="Gly residues" evidence="1">
    <location>
        <begin position="107"/>
        <end position="169"/>
    </location>
</feature>
<gene>
    <name evidence="3" type="ORF">ACEZDB_22380</name>
</gene>
<feature type="region of interest" description="Disordered" evidence="1">
    <location>
        <begin position="193"/>
        <end position="227"/>
    </location>
</feature>
<feature type="transmembrane region" description="Helical" evidence="2">
    <location>
        <begin position="265"/>
        <end position="290"/>
    </location>
</feature>
<keyword evidence="2" id="KW-1133">Transmembrane helix</keyword>
<sequence>MGIESDQVVYDYLSRVGDLAQATSLTAAERARLVSGLRETIDTRRGASAGTTTGSVRGEATAVQKILSGIGTPDEVVRQAVSDGVPQGRERGREGPSVPRQVERDGGGSGSSGDGGLGSGVGAGGRSGAAGRSGGGQRGGGAGGGADGWDQGGVWGFGGPDRGAGGVPPLGGASLGELPGWRATYERDFLDPDYVDPAERRRVPAQRLPPEEEGGADQAAVKQAAAAPPRSRLRRLFGGPAPVVETVEEEQVVVLRRPLPLVESLAALVLAAAAVLGLWYVALLGWLLAYTARRIGRRAAHFAGLWLPLLAALACASWFYAHVHGQPAGHPLTDPQFKALLRSTVAFWLRAAAGCSTVFLAWRISRR</sequence>
<organism evidence="3 4">
    <name type="scientific">Streptacidiphilus alkalitolerans</name>
    <dbReference type="NCBI Taxonomy" id="3342712"/>
    <lineage>
        <taxon>Bacteria</taxon>
        <taxon>Bacillati</taxon>
        <taxon>Actinomycetota</taxon>
        <taxon>Actinomycetes</taxon>
        <taxon>Kitasatosporales</taxon>
        <taxon>Streptomycetaceae</taxon>
        <taxon>Streptacidiphilus</taxon>
    </lineage>
</organism>
<evidence type="ECO:0000313" key="4">
    <source>
        <dbReference type="Proteomes" id="UP001592530"/>
    </source>
</evidence>